<reference evidence="2" key="1">
    <citation type="journal article" date="2011" name="PLoS Biol.">
        <title>Gene gain and loss during evolution of obligate parasitism in the white rust pathogen of Arabidopsis thaliana.</title>
        <authorList>
            <person name="Kemen E."/>
            <person name="Gardiner A."/>
            <person name="Schultz-Larsen T."/>
            <person name="Kemen A.C."/>
            <person name="Balmuth A.L."/>
            <person name="Robert-Seilaniantz A."/>
            <person name="Bailey K."/>
            <person name="Holub E."/>
            <person name="Studholme D.J."/>
            <person name="Maclean D."/>
            <person name="Jones J.D."/>
        </authorList>
    </citation>
    <scope>NUCLEOTIDE SEQUENCE</scope>
</reference>
<dbReference type="GO" id="GO:0005802">
    <property type="term" value="C:trans-Golgi network"/>
    <property type="evidence" value="ECO:0007669"/>
    <property type="project" value="TreeGrafter"/>
</dbReference>
<proteinExistence type="predicted"/>
<accession>F0W749</accession>
<sequence length="1559" mass="176952">MDEASKGKLAWRHQMRYLVFVTPIGSISESDFYKFLGLLRRHSSLPLKNITKPSNHAVELCPFPSFSWDQADTTLDFQYHYKSIQDLHSITEGEEAHVHAWNRVIGVIGLVHYPTFMCQGDATLGRLESIENAFHQIIGKLPSSDQLIFQKCFVLEYGFDLSRENRFLGERESKEAMELIIFPMYQSLANGESTLSVHLKVVLDTLAVTIITAMERLIHAVLSDIDGDVSSLEDSKVGKRSNNLTSTSFGASFSPSAMVSAAAAAISKRSGMLPSALSQAESFSGENKSRVAGIALFRTNIEPFFMRNQDPKAPSKVKGIREQYKWRKHKLIGDYAMMLSCYSDAKSHYERAIEHLRQQERHFTLTLDALTSSDSSYPSNDQNMAQATGNALWLAAALEGHLHCMIHEHENRISVSILEQVSETLVHYARAGTPSMEIKLIQKAARYLVSGITNCRENRSDVQFWCKRLLLEVVQRGYVLFPVLPWRHQVRFLLHFEALLTQIDYHRHALMLLMDASSILLKHNTNQLDCRELYDVLVQRLRAVLVGSGKATASVWLDIRFHALRQLCALAITAKKWTCWIDFIHVLLWNLVEHDRRIPKGDMESVEDEDYGRVQLLQSCLVSGDEMKSKLSAVESWHSLPSHSTHKQSVLMDFYRNRMLCAVKSMESSSSSTKAASVSLLGVLSLFDRTSNYYQVPPSLDASAMRNEHSGTNMRKYIPFSLLSSGPSPLSAMSSAAESISSALAGTPRMLMVRTPRRQTITSLMRSPSFFDLKEERIAFDDDDLEPLKLRIFSQEETALIQEKLAFKEEKNTLQHLPIDSFAKVAIETRWNLESRRCITACQEEALHLLTESSSLSKGWNDVAGTTRCALLLVFMQPKWEEFSRYPIFLEADVKQRIRGRMDNVQGGSSGQENAFLYSPFRDSRPEKPFPSAKKIEEKGTGNELLSHAKARMERMTLQMKESREIQACAVYEAISIEYLLGNPLGIPLTISDATVWAQYTSTDISNPSNGSFESELECHPASFTILPYQEGYHCSLIVRPLLPGTIEIRGIQCDIADHKFQLSTEMVLLQVLHPIPLVSMRIESCQASDISLSDSDFADSDKHLLWLHEYETKRFELVIENIGRHRVEESQLLIQIYEVDRMEGEKLLDAVIVWDDKQSDQSIQSIRSRRMWLKVERPVSWTSLLEEEQCVSVFFEIGFALSEANSQWIKSSGRKLFVKWKLVSTATIANASTDTERYFRESNLMLALQLLPSLTLKTIRIDDANIYTPNLPTGEPTKGILSDSLYCHVIFQLWNPTESPFQLTAKALGSLEVCVDIDRQCLRQITIQLALDSFAPLLRESPSSSSWKDRFCKVLQAHIQLDWRTHFQSRGNLEFRPEMLTQSCGQLAIQLLPAHILMHLGCAPHRVHPSQTKLLEGSNVISFPFASVPHLRERLLPTSVSPFQFISLNVKLEWKPFDTLWSDLIQEEMELAVLIRQLEGAWLNNQSDGWKHFALSGKTVARVDTKNVNRSQVLELKILFLTHGTFEIFSRVRCSASQVDSERIDIYCGNPLTLHVQD</sequence>
<dbReference type="EMBL" id="FR824073">
    <property type="protein sequence ID" value="CCA16948.1"/>
    <property type="molecule type" value="Genomic_DNA"/>
</dbReference>
<dbReference type="PANTHER" id="PTHR21512">
    <property type="entry name" value="TRAFFICKING PROTEIN PARTICLE COMPLEX SUBUNIT 9"/>
    <property type="match status" value="1"/>
</dbReference>
<feature type="domain" description="Trs120/TRAPPC9 N-terminal" evidence="1">
    <location>
        <begin position="19"/>
        <end position="359"/>
    </location>
</feature>
<evidence type="ECO:0000313" key="2">
    <source>
        <dbReference type="EMBL" id="CCA16948.1"/>
    </source>
</evidence>
<dbReference type="InterPro" id="IPR058563">
    <property type="entry name" value="Trs120_TRAPPC9_N"/>
</dbReference>
<dbReference type="HOGENOM" id="CLU_003519_0_0_1"/>
<protein>
    <submittedName>
        <fullName evidence="2">Uncharacterized protein AlNc14C28G2678</fullName>
    </submittedName>
</protein>
<gene>
    <name evidence="2" type="primary">AlNc14C28G2678</name>
    <name evidence="2" type="ORF">ALNC14_030910</name>
</gene>
<dbReference type="PANTHER" id="PTHR21512:SF5">
    <property type="entry name" value="TRAFFICKING PROTEIN PARTICLE COMPLEX SUBUNIT 9"/>
    <property type="match status" value="1"/>
</dbReference>
<reference evidence="2" key="2">
    <citation type="submission" date="2011-02" db="EMBL/GenBank/DDBJ databases">
        <authorList>
            <person name="MacLean D."/>
        </authorList>
    </citation>
    <scope>NUCLEOTIDE SEQUENCE</scope>
</reference>
<evidence type="ECO:0000259" key="1">
    <source>
        <dbReference type="Pfam" id="PF08626"/>
    </source>
</evidence>
<organism evidence="2">
    <name type="scientific">Albugo laibachii Nc14</name>
    <dbReference type="NCBI Taxonomy" id="890382"/>
    <lineage>
        <taxon>Eukaryota</taxon>
        <taxon>Sar</taxon>
        <taxon>Stramenopiles</taxon>
        <taxon>Oomycota</taxon>
        <taxon>Peronosporomycetes</taxon>
        <taxon>Albuginales</taxon>
        <taxon>Albuginaceae</taxon>
        <taxon>Albugo</taxon>
    </lineage>
</organism>
<dbReference type="Pfam" id="PF08626">
    <property type="entry name" value="TRAPPC9-Trs120"/>
    <property type="match status" value="1"/>
</dbReference>
<name>F0W749_9STRA</name>
<dbReference type="InterPro" id="IPR013935">
    <property type="entry name" value="Trs120_TRAPPC9"/>
</dbReference>